<dbReference type="InterPro" id="IPR036824">
    <property type="entry name" value="Nucleoplasmin_core_dom_sf"/>
</dbReference>
<feature type="compositionally biased region" description="Basic and acidic residues" evidence="4">
    <location>
        <begin position="152"/>
        <end position="161"/>
    </location>
</feature>
<dbReference type="Gene3D" id="2.60.120.340">
    <property type="entry name" value="Nucleoplasmin core domain"/>
    <property type="match status" value="1"/>
</dbReference>
<dbReference type="GO" id="GO:0006338">
    <property type="term" value="P:chromatin remodeling"/>
    <property type="evidence" value="ECO:0007669"/>
    <property type="project" value="TreeGrafter"/>
</dbReference>
<proteinExistence type="inferred from homology"/>
<dbReference type="OrthoDB" id="6075101at2759"/>
<sequence length="180" mass="20755">MVEELKSHFWAITLDSNNRQNIWDPEKNLATHVDILHREHQLSVKHIVVEEETRNHDLNVVEIEAIGYKEQPIKFPVTLMVGKCTMMQLNLFFPNPPITFHLVRGSGPVHLLGNHTVNSPDEEICRNTGGLGQEVEFVVVDEDEDSEEQEEILEKSNRKELKRTVSQSNITKIRKKAKNE</sequence>
<feature type="compositionally biased region" description="Acidic residues" evidence="4">
    <location>
        <begin position="142"/>
        <end position="151"/>
    </location>
</feature>
<evidence type="ECO:0000256" key="2">
    <source>
        <dbReference type="ARBA" id="ARBA00010744"/>
    </source>
</evidence>
<dbReference type="InterPro" id="IPR024057">
    <property type="entry name" value="Nucleoplasmin_core_dom"/>
</dbReference>
<dbReference type="InterPro" id="IPR004301">
    <property type="entry name" value="Nucleoplasmin"/>
</dbReference>
<evidence type="ECO:0000256" key="3">
    <source>
        <dbReference type="ARBA" id="ARBA00023242"/>
    </source>
</evidence>
<evidence type="ECO:0000313" key="6">
    <source>
        <dbReference type="EMBL" id="CAH1404957.1"/>
    </source>
</evidence>
<reference evidence="6" key="1">
    <citation type="submission" date="2022-01" db="EMBL/GenBank/DDBJ databases">
        <authorList>
            <person name="King R."/>
        </authorList>
    </citation>
    <scope>NUCLEOTIDE SEQUENCE</scope>
</reference>
<keyword evidence="7" id="KW-1185">Reference proteome</keyword>
<dbReference type="AlphaFoldDB" id="A0A9P0HNQ2"/>
<comment type="similarity">
    <text evidence="2">Belongs to the nucleoplasmin family.</text>
</comment>
<dbReference type="SUPFAM" id="SSF69203">
    <property type="entry name" value="Nucleoplasmin-like core domain"/>
    <property type="match status" value="1"/>
</dbReference>
<evidence type="ECO:0000256" key="4">
    <source>
        <dbReference type="SAM" id="MobiDB-lite"/>
    </source>
</evidence>
<accession>A0A9P0HNQ2</accession>
<dbReference type="GO" id="GO:0003723">
    <property type="term" value="F:RNA binding"/>
    <property type="evidence" value="ECO:0007669"/>
    <property type="project" value="TreeGrafter"/>
</dbReference>
<dbReference type="GO" id="GO:0042393">
    <property type="term" value="F:histone binding"/>
    <property type="evidence" value="ECO:0007669"/>
    <property type="project" value="TreeGrafter"/>
</dbReference>
<dbReference type="Proteomes" id="UP001152798">
    <property type="component" value="Chromosome 6"/>
</dbReference>
<dbReference type="GO" id="GO:0005730">
    <property type="term" value="C:nucleolus"/>
    <property type="evidence" value="ECO:0007669"/>
    <property type="project" value="TreeGrafter"/>
</dbReference>
<evidence type="ECO:0000313" key="7">
    <source>
        <dbReference type="Proteomes" id="UP001152798"/>
    </source>
</evidence>
<organism evidence="6 7">
    <name type="scientific">Nezara viridula</name>
    <name type="common">Southern green stink bug</name>
    <name type="synonym">Cimex viridulus</name>
    <dbReference type="NCBI Taxonomy" id="85310"/>
    <lineage>
        <taxon>Eukaryota</taxon>
        <taxon>Metazoa</taxon>
        <taxon>Ecdysozoa</taxon>
        <taxon>Arthropoda</taxon>
        <taxon>Hexapoda</taxon>
        <taxon>Insecta</taxon>
        <taxon>Pterygota</taxon>
        <taxon>Neoptera</taxon>
        <taxon>Paraneoptera</taxon>
        <taxon>Hemiptera</taxon>
        <taxon>Heteroptera</taxon>
        <taxon>Panheteroptera</taxon>
        <taxon>Pentatomomorpha</taxon>
        <taxon>Pentatomoidea</taxon>
        <taxon>Pentatomidae</taxon>
        <taxon>Pentatominae</taxon>
        <taxon>Nezara</taxon>
    </lineage>
</organism>
<comment type="subcellular location">
    <subcellularLocation>
        <location evidence="1">Nucleus</location>
    </subcellularLocation>
</comment>
<dbReference type="EMBL" id="OV725082">
    <property type="protein sequence ID" value="CAH1404957.1"/>
    <property type="molecule type" value="Genomic_DNA"/>
</dbReference>
<feature type="domain" description="Nucleoplasmin core" evidence="5">
    <location>
        <begin position="9"/>
        <end position="117"/>
    </location>
</feature>
<feature type="region of interest" description="Disordered" evidence="4">
    <location>
        <begin position="142"/>
        <end position="161"/>
    </location>
</feature>
<keyword evidence="3" id="KW-0539">Nucleus</keyword>
<dbReference type="GO" id="GO:0005654">
    <property type="term" value="C:nucleoplasm"/>
    <property type="evidence" value="ECO:0007669"/>
    <property type="project" value="TreeGrafter"/>
</dbReference>
<dbReference type="PANTHER" id="PTHR22747:SF18">
    <property type="entry name" value="GEO09167P1-RELATED"/>
    <property type="match status" value="1"/>
</dbReference>
<dbReference type="PANTHER" id="PTHR22747">
    <property type="entry name" value="NUCLEOPLASMIN"/>
    <property type="match status" value="1"/>
</dbReference>
<gene>
    <name evidence="6" type="ORF">NEZAVI_LOCUS13267</name>
</gene>
<evidence type="ECO:0000256" key="1">
    <source>
        <dbReference type="ARBA" id="ARBA00004123"/>
    </source>
</evidence>
<dbReference type="GO" id="GO:0005737">
    <property type="term" value="C:cytoplasm"/>
    <property type="evidence" value="ECO:0007669"/>
    <property type="project" value="TreeGrafter"/>
</dbReference>
<protein>
    <recommendedName>
        <fullName evidence="5">Nucleoplasmin core domain-containing protein</fullName>
    </recommendedName>
</protein>
<name>A0A9P0HNQ2_NEZVI</name>
<dbReference type="Pfam" id="PF03066">
    <property type="entry name" value="Nucleoplasmin"/>
    <property type="match status" value="1"/>
</dbReference>
<dbReference type="GO" id="GO:0003682">
    <property type="term" value="F:chromatin binding"/>
    <property type="evidence" value="ECO:0007669"/>
    <property type="project" value="TreeGrafter"/>
</dbReference>
<evidence type="ECO:0000259" key="5">
    <source>
        <dbReference type="Pfam" id="PF03066"/>
    </source>
</evidence>